<keyword evidence="3" id="KW-1185">Reference proteome</keyword>
<protein>
    <recommendedName>
        <fullName evidence="4">RRM domain-containing protein</fullName>
    </recommendedName>
</protein>
<comment type="caution">
    <text evidence="2">The sequence shown here is derived from an EMBL/GenBank/DDBJ whole genome shotgun (WGS) entry which is preliminary data.</text>
</comment>
<proteinExistence type="predicted"/>
<evidence type="ECO:0000256" key="1">
    <source>
        <dbReference type="SAM" id="MobiDB-lite"/>
    </source>
</evidence>
<feature type="compositionally biased region" description="Basic and acidic residues" evidence="1">
    <location>
        <begin position="15"/>
        <end position="26"/>
    </location>
</feature>
<evidence type="ECO:0008006" key="4">
    <source>
        <dbReference type="Google" id="ProtNLM"/>
    </source>
</evidence>
<dbReference type="VEuPathDB" id="FungiDB:PSTT_00421"/>
<gene>
    <name evidence="2" type="ORF">PSHT_06007</name>
</gene>
<dbReference type="VEuPathDB" id="FungiDB:PSHT_06007"/>
<name>A0A2S4W929_9BASI</name>
<evidence type="ECO:0000313" key="3">
    <source>
        <dbReference type="Proteomes" id="UP000238274"/>
    </source>
</evidence>
<reference evidence="2 3" key="1">
    <citation type="submission" date="2017-12" db="EMBL/GenBank/DDBJ databases">
        <title>Gene loss provides genomic basis for host adaptation in cereal stripe rust fungi.</title>
        <authorList>
            <person name="Xia C."/>
        </authorList>
    </citation>
    <scope>NUCLEOTIDE SEQUENCE [LARGE SCALE GENOMIC DNA]</scope>
    <source>
        <strain evidence="2 3">93TX-2</strain>
    </source>
</reference>
<reference evidence="3" key="2">
    <citation type="journal article" date="2018" name="BMC Genomics">
        <title>Genomic insights into host adaptation between the wheat stripe rust pathogen (Puccinia striiformis f. sp. tritici) and the barley stripe rust pathogen (Puccinia striiformis f. sp. hordei).</title>
        <authorList>
            <person name="Xia C."/>
            <person name="Wang M."/>
            <person name="Yin C."/>
            <person name="Cornejo O.E."/>
            <person name="Hulbert S.H."/>
            <person name="Chen X."/>
        </authorList>
    </citation>
    <scope>NUCLEOTIDE SEQUENCE [LARGE SCALE GENOMIC DNA]</scope>
    <source>
        <strain evidence="3">93TX-2</strain>
    </source>
</reference>
<dbReference type="AlphaFoldDB" id="A0A2S4W929"/>
<organism evidence="2 3">
    <name type="scientific">Puccinia striiformis</name>
    <dbReference type="NCBI Taxonomy" id="27350"/>
    <lineage>
        <taxon>Eukaryota</taxon>
        <taxon>Fungi</taxon>
        <taxon>Dikarya</taxon>
        <taxon>Basidiomycota</taxon>
        <taxon>Pucciniomycotina</taxon>
        <taxon>Pucciniomycetes</taxon>
        <taxon>Pucciniales</taxon>
        <taxon>Pucciniaceae</taxon>
        <taxon>Puccinia</taxon>
    </lineage>
</organism>
<dbReference type="Proteomes" id="UP000238274">
    <property type="component" value="Unassembled WGS sequence"/>
</dbReference>
<sequence length="132" mass="14726">MTHVPGKTVTLPDGLSRRPPDPSEEPKDFDEEEQWIKPHPGFGIKEVYSANLADIRVALDKFGAITHVFLSKIASTALPSATVVFAWLVNAREVVHELDGAWDDDWVIKATLLEVTPRHRISLTPPHQLDTL</sequence>
<reference evidence="3" key="3">
    <citation type="journal article" date="2018" name="Mol. Plant Microbe Interact.">
        <title>Genome sequence resources for the wheat stripe rust pathogen (Puccinia striiformis f. sp. tritici) and the barley stripe rust pathogen (Puccinia striiformis f. sp. hordei).</title>
        <authorList>
            <person name="Xia C."/>
            <person name="Wang M."/>
            <person name="Yin C."/>
            <person name="Cornejo O.E."/>
            <person name="Hulbert S.H."/>
            <person name="Chen X."/>
        </authorList>
    </citation>
    <scope>NUCLEOTIDE SEQUENCE [LARGE SCALE GENOMIC DNA]</scope>
    <source>
        <strain evidence="3">93TX-2</strain>
    </source>
</reference>
<dbReference type="OrthoDB" id="6159137at2759"/>
<feature type="region of interest" description="Disordered" evidence="1">
    <location>
        <begin position="1"/>
        <end position="33"/>
    </location>
</feature>
<dbReference type="EMBL" id="PKSM01000068">
    <property type="protein sequence ID" value="POW18251.1"/>
    <property type="molecule type" value="Genomic_DNA"/>
</dbReference>
<evidence type="ECO:0000313" key="2">
    <source>
        <dbReference type="EMBL" id="POW18251.1"/>
    </source>
</evidence>
<accession>A0A2S4W929</accession>